<dbReference type="Proteomes" id="UP000276133">
    <property type="component" value="Unassembled WGS sequence"/>
</dbReference>
<comment type="subcellular location">
    <subcellularLocation>
        <location evidence="1">Nucleus</location>
    </subcellularLocation>
</comment>
<comment type="similarity">
    <text evidence="2">Belongs to the DNA polymerase epsilon subunit B family.</text>
</comment>
<gene>
    <name evidence="9" type="ORF">BpHYR1_013471</name>
</gene>
<dbReference type="GO" id="GO:0016779">
    <property type="term" value="F:nucleotidyltransferase activity"/>
    <property type="evidence" value="ECO:0007669"/>
    <property type="project" value="UniProtKB-KW"/>
</dbReference>
<dbReference type="PANTHER" id="PTHR12708:SF0">
    <property type="entry name" value="DNA POLYMERASE EPSILON SUBUNIT 2"/>
    <property type="match status" value="1"/>
</dbReference>
<keyword evidence="5" id="KW-0539">Nucleus</keyword>
<proteinExistence type="inferred from homology"/>
<evidence type="ECO:0000256" key="4">
    <source>
        <dbReference type="ARBA" id="ARBA00023125"/>
    </source>
</evidence>
<dbReference type="Gene3D" id="1.10.8.60">
    <property type="match status" value="1"/>
</dbReference>
<dbReference type="InterPro" id="IPR016266">
    <property type="entry name" value="POLE2"/>
</dbReference>
<dbReference type="PANTHER" id="PTHR12708">
    <property type="entry name" value="DNA POLYMERASE EPSILON SUBUNIT B"/>
    <property type="match status" value="1"/>
</dbReference>
<evidence type="ECO:0000256" key="5">
    <source>
        <dbReference type="ARBA" id="ARBA00023242"/>
    </source>
</evidence>
<dbReference type="OrthoDB" id="10254730at2759"/>
<dbReference type="GO" id="GO:0003677">
    <property type="term" value="F:DNA binding"/>
    <property type="evidence" value="ECO:0007669"/>
    <property type="project" value="UniProtKB-KW"/>
</dbReference>
<evidence type="ECO:0000313" key="10">
    <source>
        <dbReference type="Proteomes" id="UP000276133"/>
    </source>
</evidence>
<dbReference type="InterPro" id="IPR007185">
    <property type="entry name" value="DNA_pol_a/d/e_bsu"/>
</dbReference>
<feature type="domain" description="DNA polymerase alpha/delta/epsilon subunit B" evidence="7">
    <location>
        <begin position="291"/>
        <end position="381"/>
    </location>
</feature>
<protein>
    <recommendedName>
        <fullName evidence="6">DNA polymerase II subunit 2</fullName>
    </recommendedName>
</protein>
<dbReference type="GO" id="GO:0006261">
    <property type="term" value="P:DNA-templated DNA replication"/>
    <property type="evidence" value="ECO:0007669"/>
    <property type="project" value="InterPro"/>
</dbReference>
<name>A0A3M7SD27_BRAPC</name>
<dbReference type="EMBL" id="REGN01001592">
    <property type="protein sequence ID" value="RNA33724.1"/>
    <property type="molecule type" value="Genomic_DNA"/>
</dbReference>
<comment type="caution">
    <text evidence="9">The sequence shown here is derived from an EMBL/GenBank/DDBJ whole genome shotgun (WGS) entry which is preliminary data.</text>
</comment>
<dbReference type="GO" id="GO:0042276">
    <property type="term" value="P:error-prone translesion synthesis"/>
    <property type="evidence" value="ECO:0007669"/>
    <property type="project" value="TreeGrafter"/>
</dbReference>
<feature type="domain" description="DNA polymerase epsilon subunit B N-terminal" evidence="8">
    <location>
        <begin position="8"/>
        <end position="57"/>
    </location>
</feature>
<sequence>MSFVNQLIKSTFKLHGLNLNTESTKILAESLSKIDEQKHEDTLEKIIDELTKKNLDGSSCLTKIDIENVLKEFNRNDQNPNEKEEIFHIIDAFDVPKSIYCEVTKKLIKLSNDQRSNKSVNHRTLLADSRAKIDIFSQRFKLIHQRTMRHELFSPCVVSSNNFGKKKFQLKPIEFLLSNINHVEDIIVLGMISQLKENKFFIEDPTGHLPLNLTDAKYHSGIYTEGCFVLAEGNLVDGIFEVKALGFPPAEFESTSRAYFGNINYFGGPNEISCKSSIALSQAQLSVDSMIVFLSDVWLDSAKVFEKLQTLFVGYSDCPPYAFVFCGNFLSDLKYGLRCNELIEGFKRLADLITQFEAIKDNSNFIFIAGPQDPGVVRVYP</sequence>
<dbReference type="Pfam" id="PF04042">
    <property type="entry name" value="DNA_pol_E_B"/>
    <property type="match status" value="1"/>
</dbReference>
<evidence type="ECO:0000256" key="6">
    <source>
        <dbReference type="ARBA" id="ARBA00032930"/>
    </source>
</evidence>
<dbReference type="AlphaFoldDB" id="A0A3M7SD27"/>
<keyword evidence="9" id="KW-0548">Nucleotidyltransferase</keyword>
<evidence type="ECO:0000259" key="7">
    <source>
        <dbReference type="Pfam" id="PF04042"/>
    </source>
</evidence>
<keyword evidence="4" id="KW-0238">DNA-binding</keyword>
<accession>A0A3M7SD27</accession>
<dbReference type="InterPro" id="IPR024639">
    <property type="entry name" value="DNA_pol_e_bsu_N"/>
</dbReference>
<feature type="non-terminal residue" evidence="9">
    <location>
        <position position="381"/>
    </location>
</feature>
<dbReference type="STRING" id="10195.A0A3M7SD27"/>
<evidence type="ECO:0000256" key="1">
    <source>
        <dbReference type="ARBA" id="ARBA00004123"/>
    </source>
</evidence>
<keyword evidence="10" id="KW-1185">Reference proteome</keyword>
<evidence type="ECO:0000313" key="9">
    <source>
        <dbReference type="EMBL" id="RNA33724.1"/>
    </source>
</evidence>
<evidence type="ECO:0000256" key="3">
    <source>
        <dbReference type="ARBA" id="ARBA00022705"/>
    </source>
</evidence>
<keyword evidence="9" id="KW-0808">Transferase</keyword>
<dbReference type="Pfam" id="PF12213">
    <property type="entry name" value="Dpoe2NT"/>
    <property type="match status" value="1"/>
</dbReference>
<keyword evidence="3" id="KW-0235">DNA replication</keyword>
<organism evidence="9 10">
    <name type="scientific">Brachionus plicatilis</name>
    <name type="common">Marine rotifer</name>
    <name type="synonym">Brachionus muelleri</name>
    <dbReference type="NCBI Taxonomy" id="10195"/>
    <lineage>
        <taxon>Eukaryota</taxon>
        <taxon>Metazoa</taxon>
        <taxon>Spiralia</taxon>
        <taxon>Gnathifera</taxon>
        <taxon>Rotifera</taxon>
        <taxon>Eurotatoria</taxon>
        <taxon>Monogononta</taxon>
        <taxon>Pseudotrocha</taxon>
        <taxon>Ploima</taxon>
        <taxon>Brachionidae</taxon>
        <taxon>Brachionus</taxon>
    </lineage>
</organism>
<evidence type="ECO:0000256" key="2">
    <source>
        <dbReference type="ARBA" id="ARBA00009560"/>
    </source>
</evidence>
<dbReference type="GO" id="GO:0008622">
    <property type="term" value="C:epsilon DNA polymerase complex"/>
    <property type="evidence" value="ECO:0007669"/>
    <property type="project" value="InterPro"/>
</dbReference>
<evidence type="ECO:0000259" key="8">
    <source>
        <dbReference type="Pfam" id="PF12213"/>
    </source>
</evidence>
<reference evidence="9 10" key="1">
    <citation type="journal article" date="2018" name="Sci. Rep.">
        <title>Genomic signatures of local adaptation to the degree of environmental predictability in rotifers.</title>
        <authorList>
            <person name="Franch-Gras L."/>
            <person name="Hahn C."/>
            <person name="Garcia-Roger E.M."/>
            <person name="Carmona M.J."/>
            <person name="Serra M."/>
            <person name="Gomez A."/>
        </authorList>
    </citation>
    <scope>NUCLEOTIDE SEQUENCE [LARGE SCALE GENOMIC DNA]</scope>
    <source>
        <strain evidence="9">HYR1</strain>
    </source>
</reference>